<proteinExistence type="predicted"/>
<dbReference type="SUPFAM" id="SSF52833">
    <property type="entry name" value="Thioredoxin-like"/>
    <property type="match status" value="1"/>
</dbReference>
<evidence type="ECO:0008006" key="4">
    <source>
        <dbReference type="Google" id="ProtNLM"/>
    </source>
</evidence>
<evidence type="ECO:0000313" key="3">
    <source>
        <dbReference type="Proteomes" id="UP001623232"/>
    </source>
</evidence>
<dbReference type="InterPro" id="IPR036249">
    <property type="entry name" value="Thioredoxin-like_sf"/>
</dbReference>
<dbReference type="RefSeq" id="WP_343211963.1">
    <property type="nucleotide sequence ID" value="NZ_CP123585.1"/>
</dbReference>
<dbReference type="EMBL" id="CP123585">
    <property type="protein sequence ID" value="WZK91255.1"/>
    <property type="molecule type" value="Genomic_DNA"/>
</dbReference>
<reference evidence="2 3" key="1">
    <citation type="submission" date="2023-04" db="EMBL/GenBank/DDBJ databases">
        <title>Complete genome sequence of Alisedimentitalea scapharcae.</title>
        <authorList>
            <person name="Rong J.-C."/>
            <person name="Yi M.-L."/>
            <person name="Zhao Q."/>
        </authorList>
    </citation>
    <scope>NUCLEOTIDE SEQUENCE [LARGE SCALE GENOMIC DNA]</scope>
    <source>
        <strain evidence="2 3">KCTC 42119</strain>
        <plasmid evidence="2 3">unnamed4</plasmid>
    </source>
</reference>
<keyword evidence="2" id="KW-0614">Plasmid</keyword>
<gene>
    <name evidence="2" type="ORF">QEZ52_20950</name>
</gene>
<dbReference type="Proteomes" id="UP001623232">
    <property type="component" value="Plasmid unnamed4"/>
</dbReference>
<evidence type="ECO:0000256" key="1">
    <source>
        <dbReference type="SAM" id="SignalP"/>
    </source>
</evidence>
<feature type="chain" id="PRO_5047157316" description="Thioredoxin-like protein" evidence="1">
    <location>
        <begin position="24"/>
        <end position="131"/>
    </location>
</feature>
<geneLocation type="plasmid" evidence="2 3">
    <name>unnamed4</name>
</geneLocation>
<evidence type="ECO:0000313" key="2">
    <source>
        <dbReference type="EMBL" id="WZK91255.1"/>
    </source>
</evidence>
<name>A0ABZ2XYS1_9RHOB</name>
<keyword evidence="1" id="KW-0732">Signal</keyword>
<keyword evidence="3" id="KW-1185">Reference proteome</keyword>
<feature type="signal peptide" evidence="1">
    <location>
        <begin position="1"/>
        <end position="23"/>
    </location>
</feature>
<accession>A0ABZ2XYS1</accession>
<protein>
    <recommendedName>
        <fullName evidence="4">Thioredoxin-like protein</fullName>
    </recommendedName>
</protein>
<sequence>MNKRSFLAITLTALTMNTSAVFAANSPVTFHFYGAQDCPPCMAFKRDHLADVQAEGRALGFAVEDNVIARTRDVPDVGVYGERDPILRIAAQQLELTYPPIFFVSRDGQVMSVHGPHWQDALKAAQSLSQK</sequence>
<organism evidence="2 3">
    <name type="scientific">Aliisedimentitalea scapharcae</name>
    <dbReference type="NCBI Taxonomy" id="1524259"/>
    <lineage>
        <taxon>Bacteria</taxon>
        <taxon>Pseudomonadati</taxon>
        <taxon>Pseudomonadota</taxon>
        <taxon>Alphaproteobacteria</taxon>
        <taxon>Rhodobacterales</taxon>
        <taxon>Roseobacteraceae</taxon>
        <taxon>Aliisedimentitalea</taxon>
    </lineage>
</organism>